<feature type="transmembrane region" description="Helical" evidence="3">
    <location>
        <begin position="419"/>
        <end position="440"/>
    </location>
</feature>
<proteinExistence type="predicted"/>
<dbReference type="PANTHER" id="PTHR10582:SF2">
    <property type="entry name" value="INACTIVE"/>
    <property type="match status" value="1"/>
</dbReference>
<feature type="transmembrane region" description="Helical" evidence="3">
    <location>
        <begin position="284"/>
        <end position="306"/>
    </location>
</feature>
<dbReference type="GO" id="GO:0098703">
    <property type="term" value="P:calcium ion import across plasma membrane"/>
    <property type="evidence" value="ECO:0007669"/>
    <property type="project" value="TreeGrafter"/>
</dbReference>
<reference evidence="4" key="1">
    <citation type="submission" date="2021-01" db="EMBL/GenBank/DDBJ databases">
        <authorList>
            <person name="Corre E."/>
            <person name="Pelletier E."/>
            <person name="Niang G."/>
            <person name="Scheremetjew M."/>
            <person name="Finn R."/>
            <person name="Kale V."/>
            <person name="Holt S."/>
            <person name="Cochrane G."/>
            <person name="Meng A."/>
            <person name="Brown T."/>
            <person name="Cohen L."/>
        </authorList>
    </citation>
    <scope>NUCLEOTIDE SEQUENCE</scope>
    <source>
        <strain evidence="4">RCC3387</strain>
    </source>
</reference>
<name>A0A7S2QH07_9DINO</name>
<feature type="transmembrane region" description="Helical" evidence="3">
    <location>
        <begin position="520"/>
        <end position="540"/>
    </location>
</feature>
<dbReference type="CDD" id="cd01040">
    <property type="entry name" value="Mb-like"/>
    <property type="match status" value="1"/>
</dbReference>
<dbReference type="PANTHER" id="PTHR10582">
    <property type="entry name" value="TRANSIENT RECEPTOR POTENTIAL ION CHANNEL PROTEIN"/>
    <property type="match status" value="1"/>
</dbReference>
<dbReference type="InterPro" id="IPR024862">
    <property type="entry name" value="TRPV"/>
</dbReference>
<dbReference type="Gene3D" id="1.10.490.10">
    <property type="entry name" value="Globins"/>
    <property type="match status" value="1"/>
</dbReference>
<sequence>MVRREVYLKFFALAPAGQDYFKQSTTRLHFIADRVVEMTVELYKDPKHMVEDISALGLRHVGYGIPTELFGPFVTACVQVVRTLTDDDLAEEAFRWSLSLISRILTRVITEGSTIVMKAINANSSKQVRKAISCAPRGKRAMWMLNVQVGTQSISPLIWAIETGSLEAGKAMIQDLLTIRADRDRYYYGMDTLFDRHPDMIQKLCNDAPVLLNPLLDGLIWRSRFAEGGFRRVNYYVKHLVIDGEGHFSKALEWLIGNGDPKIICHPIIVMVTDIVWSRLAFRVFLFGKSWFLFTLCVFVVAQAVIKHLATPEETTLALRTFVFACRCFIYNASMSQWIYFHVKHTYQDIRAGRTFRLLNLPMPTYLKNWQDIASLILTVLLIFMFAIEPILTCVPKAYDDFPGRGLFTQACPAADSTRFMYSLFSMCAMMMYFLLLIDLSVFSTRISAFVLMVFRVLSEVGLFLFALSFVLVSFACAVSSLEHSNQDFAGLVESAQTLLKVSLGMWGGSHFDELQRDEALFGAVFVYVVVTVVFLVNMLTAQLNSAYQSTYLDMVGFARLNRGKIVIESMPSVSRRRWESVSKSLRLDEKCEFGEGDVGLPGGIQVQEAAGLNPTTVDMIRRFGGSTSVAAQWPEEQDDNDDDDRFARVERLIEKAMKRMKGAGGSGRTRVGGTSGAGAGESGSAGLSGDKDAVQGSGEAASVSERGSSD</sequence>
<feature type="transmembrane region" description="Helical" evidence="3">
    <location>
        <begin position="373"/>
        <end position="399"/>
    </location>
</feature>
<gene>
    <name evidence="4" type="ORF">BRAN1462_LOCUS60027</name>
</gene>
<feature type="transmembrane region" description="Helical" evidence="3">
    <location>
        <begin position="318"/>
        <end position="341"/>
    </location>
</feature>
<keyword evidence="3" id="KW-0472">Membrane</keyword>
<evidence type="ECO:0008006" key="5">
    <source>
        <dbReference type="Google" id="ProtNLM"/>
    </source>
</evidence>
<protein>
    <recommendedName>
        <fullName evidence="5">Globin family profile domain-containing protein</fullName>
    </recommendedName>
</protein>
<dbReference type="InterPro" id="IPR044399">
    <property type="entry name" value="Mb-like_M"/>
</dbReference>
<evidence type="ECO:0000256" key="3">
    <source>
        <dbReference type="SAM" id="Phobius"/>
    </source>
</evidence>
<evidence type="ECO:0000256" key="2">
    <source>
        <dbReference type="SAM" id="MobiDB-lite"/>
    </source>
</evidence>
<dbReference type="InterPro" id="IPR012292">
    <property type="entry name" value="Globin/Proto"/>
</dbReference>
<dbReference type="GO" id="GO:0005886">
    <property type="term" value="C:plasma membrane"/>
    <property type="evidence" value="ECO:0007669"/>
    <property type="project" value="TreeGrafter"/>
</dbReference>
<keyword evidence="3" id="KW-0812">Transmembrane</keyword>
<keyword evidence="1" id="KW-0677">Repeat</keyword>
<dbReference type="GO" id="GO:0019825">
    <property type="term" value="F:oxygen binding"/>
    <property type="evidence" value="ECO:0007669"/>
    <property type="project" value="InterPro"/>
</dbReference>
<dbReference type="SUPFAM" id="SSF46458">
    <property type="entry name" value="Globin-like"/>
    <property type="match status" value="1"/>
</dbReference>
<feature type="transmembrane region" description="Helical" evidence="3">
    <location>
        <begin position="461"/>
        <end position="482"/>
    </location>
</feature>
<accession>A0A7S2QH07</accession>
<dbReference type="GO" id="GO:0005216">
    <property type="term" value="F:monoatomic ion channel activity"/>
    <property type="evidence" value="ECO:0007669"/>
    <property type="project" value="InterPro"/>
</dbReference>
<dbReference type="AlphaFoldDB" id="A0A7S2QH07"/>
<keyword evidence="3" id="KW-1133">Transmembrane helix</keyword>
<organism evidence="4">
    <name type="scientific">Zooxanthella nutricula</name>
    <dbReference type="NCBI Taxonomy" id="1333877"/>
    <lineage>
        <taxon>Eukaryota</taxon>
        <taxon>Sar</taxon>
        <taxon>Alveolata</taxon>
        <taxon>Dinophyceae</taxon>
        <taxon>Peridiniales</taxon>
        <taxon>Peridiniales incertae sedis</taxon>
        <taxon>Zooxanthella</taxon>
    </lineage>
</organism>
<evidence type="ECO:0000313" key="4">
    <source>
        <dbReference type="EMBL" id="CAD9642205.1"/>
    </source>
</evidence>
<feature type="region of interest" description="Disordered" evidence="2">
    <location>
        <begin position="658"/>
        <end position="711"/>
    </location>
</feature>
<dbReference type="EMBL" id="HBGW01094562">
    <property type="protein sequence ID" value="CAD9642205.1"/>
    <property type="molecule type" value="Transcribed_RNA"/>
</dbReference>
<evidence type="ECO:0000256" key="1">
    <source>
        <dbReference type="ARBA" id="ARBA00022737"/>
    </source>
</evidence>
<dbReference type="InterPro" id="IPR009050">
    <property type="entry name" value="Globin-like_sf"/>
</dbReference>
<feature type="compositionally biased region" description="Gly residues" evidence="2">
    <location>
        <begin position="674"/>
        <end position="684"/>
    </location>
</feature>
<dbReference type="GO" id="GO:0020037">
    <property type="term" value="F:heme binding"/>
    <property type="evidence" value="ECO:0007669"/>
    <property type="project" value="InterPro"/>
</dbReference>